<proteinExistence type="predicted"/>
<dbReference type="EMBL" id="JAPDIA010000008">
    <property type="protein sequence ID" value="MDG0813711.1"/>
    <property type="molecule type" value="Genomic_DNA"/>
</dbReference>
<protein>
    <submittedName>
        <fullName evidence="1">Uncharacterized protein</fullName>
    </submittedName>
</protein>
<evidence type="ECO:0000313" key="2">
    <source>
        <dbReference type="Proteomes" id="UP001153404"/>
    </source>
</evidence>
<comment type="caution">
    <text evidence="1">The sequence shown here is derived from an EMBL/GenBank/DDBJ whole genome shotgun (WGS) entry which is preliminary data.</text>
</comment>
<dbReference type="AlphaFoldDB" id="A0A9X4KYJ7"/>
<accession>A0A9X4KYJ7</accession>
<gene>
    <name evidence="1" type="ORF">OMP40_33785</name>
</gene>
<keyword evidence="2" id="KW-1185">Reference proteome</keyword>
<name>A0A9X4KYJ7_9BACL</name>
<organism evidence="1 2">
    <name type="scientific">Cohnella rhizosphaerae</name>
    <dbReference type="NCBI Taxonomy" id="1457232"/>
    <lineage>
        <taxon>Bacteria</taxon>
        <taxon>Bacillati</taxon>
        <taxon>Bacillota</taxon>
        <taxon>Bacilli</taxon>
        <taxon>Bacillales</taxon>
        <taxon>Paenibacillaceae</taxon>
        <taxon>Cohnella</taxon>
    </lineage>
</organism>
<dbReference type="RefSeq" id="WP_277537837.1">
    <property type="nucleotide sequence ID" value="NZ_JAPDIA010000008.1"/>
</dbReference>
<reference evidence="1" key="1">
    <citation type="submission" date="2022-10" db="EMBL/GenBank/DDBJ databases">
        <title>Comparative genomic analysis of Cohnella hashimotonis sp. nov., isolated from the International Space Station.</title>
        <authorList>
            <person name="Simpson A."/>
            <person name="Venkateswaran K."/>
        </authorList>
    </citation>
    <scope>NUCLEOTIDE SEQUENCE</scope>
    <source>
        <strain evidence="1">DSM 28161</strain>
    </source>
</reference>
<sequence length="64" mass="7175">MAALAIGAADHLLQGFDVVFIRPRSCIARGRSALRRRTARLIAERHRTVMMRVRPKHAAGRGRV</sequence>
<evidence type="ECO:0000313" key="1">
    <source>
        <dbReference type="EMBL" id="MDG0813711.1"/>
    </source>
</evidence>
<dbReference type="Proteomes" id="UP001153404">
    <property type="component" value="Unassembled WGS sequence"/>
</dbReference>